<dbReference type="AlphaFoldDB" id="A0A0A8ZFQ3"/>
<protein>
    <submittedName>
        <fullName evidence="1">Uncharacterized protein</fullName>
    </submittedName>
</protein>
<proteinExistence type="predicted"/>
<reference evidence="1" key="1">
    <citation type="submission" date="2014-09" db="EMBL/GenBank/DDBJ databases">
        <authorList>
            <person name="Magalhaes I.L.F."/>
            <person name="Oliveira U."/>
            <person name="Santos F.R."/>
            <person name="Vidigal T.H.D.A."/>
            <person name="Brescovit A.D."/>
            <person name="Santos A.J."/>
        </authorList>
    </citation>
    <scope>NUCLEOTIDE SEQUENCE</scope>
    <source>
        <tissue evidence="1">Shoot tissue taken approximately 20 cm above the soil surface</tissue>
    </source>
</reference>
<reference evidence="1" key="2">
    <citation type="journal article" date="2015" name="Data Brief">
        <title>Shoot transcriptome of the giant reed, Arundo donax.</title>
        <authorList>
            <person name="Barrero R.A."/>
            <person name="Guerrero F.D."/>
            <person name="Moolhuijzen P."/>
            <person name="Goolsby J.A."/>
            <person name="Tidwell J."/>
            <person name="Bellgard S.E."/>
            <person name="Bellgard M.I."/>
        </authorList>
    </citation>
    <scope>NUCLEOTIDE SEQUENCE</scope>
    <source>
        <tissue evidence="1">Shoot tissue taken approximately 20 cm above the soil surface</tissue>
    </source>
</reference>
<organism evidence="1">
    <name type="scientific">Arundo donax</name>
    <name type="common">Giant reed</name>
    <name type="synonym">Donax arundinaceus</name>
    <dbReference type="NCBI Taxonomy" id="35708"/>
    <lineage>
        <taxon>Eukaryota</taxon>
        <taxon>Viridiplantae</taxon>
        <taxon>Streptophyta</taxon>
        <taxon>Embryophyta</taxon>
        <taxon>Tracheophyta</taxon>
        <taxon>Spermatophyta</taxon>
        <taxon>Magnoliopsida</taxon>
        <taxon>Liliopsida</taxon>
        <taxon>Poales</taxon>
        <taxon>Poaceae</taxon>
        <taxon>PACMAD clade</taxon>
        <taxon>Arundinoideae</taxon>
        <taxon>Arundineae</taxon>
        <taxon>Arundo</taxon>
    </lineage>
</organism>
<accession>A0A0A8ZFQ3</accession>
<sequence>MLLKNSAKQNRLFRVPKIEARDIVRGCSCVAASSQGTL</sequence>
<dbReference type="EMBL" id="GBRH01261382">
    <property type="protein sequence ID" value="JAD36513.1"/>
    <property type="molecule type" value="Transcribed_RNA"/>
</dbReference>
<name>A0A0A8ZFQ3_ARUDO</name>
<evidence type="ECO:0000313" key="1">
    <source>
        <dbReference type="EMBL" id="JAD36513.1"/>
    </source>
</evidence>